<dbReference type="GO" id="GO:0046983">
    <property type="term" value="F:protein dimerization activity"/>
    <property type="evidence" value="ECO:0007669"/>
    <property type="project" value="InterPro"/>
</dbReference>
<evidence type="ECO:0000256" key="7">
    <source>
        <dbReference type="ARBA" id="ARBA00022840"/>
    </source>
</evidence>
<dbReference type="Gene3D" id="1.25.40.10">
    <property type="entry name" value="Tetratricopeptide repeat domain"/>
    <property type="match status" value="2"/>
</dbReference>
<dbReference type="EC" id="2.7.13.3" evidence="2"/>
<dbReference type="Pfam" id="PF07730">
    <property type="entry name" value="HisKA_3"/>
    <property type="match status" value="1"/>
</dbReference>
<keyword evidence="10" id="KW-0812">Transmembrane</keyword>
<dbReference type="Pfam" id="PF13374">
    <property type="entry name" value="TPR_10"/>
    <property type="match status" value="1"/>
</dbReference>
<dbReference type="RefSeq" id="WP_071503567.1">
    <property type="nucleotide sequence ID" value="NZ_MORL01000005.1"/>
</dbReference>
<evidence type="ECO:0000313" key="12">
    <source>
        <dbReference type="EMBL" id="OIN59114.1"/>
    </source>
</evidence>
<keyword evidence="7" id="KW-0067">ATP-binding</keyword>
<dbReference type="AlphaFoldDB" id="A0A1S2VK32"/>
<feature type="coiled-coil region" evidence="9">
    <location>
        <begin position="391"/>
        <end position="439"/>
    </location>
</feature>
<evidence type="ECO:0000256" key="10">
    <source>
        <dbReference type="SAM" id="Phobius"/>
    </source>
</evidence>
<dbReference type="EMBL" id="MORL01000005">
    <property type="protein sequence ID" value="OIN59114.1"/>
    <property type="molecule type" value="Genomic_DNA"/>
</dbReference>
<keyword evidence="8" id="KW-0902">Two-component regulatory system</keyword>
<keyword evidence="3" id="KW-0597">Phosphoprotein</keyword>
<keyword evidence="4" id="KW-0808">Transferase</keyword>
<name>A0A1S2VK32_9BACT</name>
<organism evidence="12 13">
    <name type="scientific">Arsenicibacter rosenii</name>
    <dbReference type="NCBI Taxonomy" id="1750698"/>
    <lineage>
        <taxon>Bacteria</taxon>
        <taxon>Pseudomonadati</taxon>
        <taxon>Bacteroidota</taxon>
        <taxon>Cytophagia</taxon>
        <taxon>Cytophagales</taxon>
        <taxon>Spirosomataceae</taxon>
        <taxon>Arsenicibacter</taxon>
    </lineage>
</organism>
<dbReference type="Proteomes" id="UP000181790">
    <property type="component" value="Unassembled WGS sequence"/>
</dbReference>
<dbReference type="InterPro" id="IPR005467">
    <property type="entry name" value="His_kinase_dom"/>
</dbReference>
<evidence type="ECO:0000256" key="6">
    <source>
        <dbReference type="ARBA" id="ARBA00022777"/>
    </source>
</evidence>
<keyword evidence="6 12" id="KW-0418">Kinase</keyword>
<dbReference type="SUPFAM" id="SSF48452">
    <property type="entry name" value="TPR-like"/>
    <property type="match status" value="2"/>
</dbReference>
<sequence>MKKLLLFFCLLTLNGFAKTPRPDSLKRVLATFHKQRPGHTRDTLLYLTMKELMIYYDELNMDSSLHYSDQLIKFCQHQKLDRGLLYAYLYAGYLYSSNRNFYQSIDIHYKALTLAKKLKQYTRLARSYGGLAHAYLGLGKYEVALRFGKQGLVVLREHPDADTQASILNDLGAIYREQGRLADALKVNDSLYSFARKQRLQWHEAQGLQAIGWVYKEMGDMAQALAYNKKGLLVIRQQRGTDLAGRTNLEANILANIAGVYIRMKQWPQALDYCRQAKQTALNTRNGTVLAESEEQRYKIFKNTGQLGNALTAYEHYIVLKDSLAKETTDQRIERLSAQYKYEQSQNELLLKQNKLYSTEIHNEQLASGNRRLVAGLIIILVLAVLLLWNNRRLQAKNREIEQQRVLIEAARKDLADINQTLENRVDERTKELVNANLELIQKNEEIKAALFKGQTIERKRVALELHDNLSSLLSAVNMSMQSINPKNLPESEIAIYQNVKHLIQNAYTEVRNISHNILPAELEQKGLPATLTTLIDKLNQSTPLRFSLTITGIHDRLPVKIEYNVYIIVFELINNAIRHAQATRIIISLIRSNLGLDLSVRDDGIGMGQHHPKRGIGLQNIQTRLDTLGGILTFIQPLEKGTWINIKIPIETFQVNGEE</sequence>
<keyword evidence="13" id="KW-1185">Reference proteome</keyword>
<reference evidence="12 13" key="1">
    <citation type="submission" date="2016-10" db="EMBL/GenBank/DDBJ databases">
        <title>Arsenicibacter rosenii gen. nov., sp. nov., an efficient arsenic-methylating bacterium isolated from an arsenic-contaminated paddy soil.</title>
        <authorList>
            <person name="Huang K."/>
        </authorList>
    </citation>
    <scope>NUCLEOTIDE SEQUENCE [LARGE SCALE GENOMIC DNA]</scope>
    <source>
        <strain evidence="12 13">SM-1</strain>
    </source>
</reference>
<dbReference type="CDD" id="cd16917">
    <property type="entry name" value="HATPase_UhpB-NarQ-NarX-like"/>
    <property type="match status" value="1"/>
</dbReference>
<dbReference type="Gene3D" id="1.20.5.1930">
    <property type="match status" value="1"/>
</dbReference>
<feature type="transmembrane region" description="Helical" evidence="10">
    <location>
        <begin position="373"/>
        <end position="389"/>
    </location>
</feature>
<dbReference type="Pfam" id="PF02518">
    <property type="entry name" value="HATPase_c"/>
    <property type="match status" value="1"/>
</dbReference>
<dbReference type="GO" id="GO:0016020">
    <property type="term" value="C:membrane"/>
    <property type="evidence" value="ECO:0007669"/>
    <property type="project" value="InterPro"/>
</dbReference>
<dbReference type="SMART" id="SM00028">
    <property type="entry name" value="TPR"/>
    <property type="match status" value="5"/>
</dbReference>
<keyword evidence="10" id="KW-1133">Transmembrane helix</keyword>
<evidence type="ECO:0000256" key="4">
    <source>
        <dbReference type="ARBA" id="ARBA00022679"/>
    </source>
</evidence>
<protein>
    <recommendedName>
        <fullName evidence="2">histidine kinase</fullName>
        <ecNumber evidence="2">2.7.13.3</ecNumber>
    </recommendedName>
</protein>
<dbReference type="InterPro" id="IPR050482">
    <property type="entry name" value="Sensor_HK_TwoCompSys"/>
</dbReference>
<dbReference type="PROSITE" id="PS50109">
    <property type="entry name" value="HIS_KIN"/>
    <property type="match status" value="1"/>
</dbReference>
<keyword evidence="10" id="KW-0472">Membrane</keyword>
<gene>
    <name evidence="12" type="ORF">BLX24_11525</name>
</gene>
<evidence type="ECO:0000313" key="13">
    <source>
        <dbReference type="Proteomes" id="UP000181790"/>
    </source>
</evidence>
<dbReference type="Gene3D" id="3.30.565.10">
    <property type="entry name" value="Histidine kinase-like ATPase, C-terminal domain"/>
    <property type="match status" value="1"/>
</dbReference>
<evidence type="ECO:0000256" key="2">
    <source>
        <dbReference type="ARBA" id="ARBA00012438"/>
    </source>
</evidence>
<dbReference type="GO" id="GO:0005524">
    <property type="term" value="F:ATP binding"/>
    <property type="evidence" value="ECO:0007669"/>
    <property type="project" value="UniProtKB-KW"/>
</dbReference>
<proteinExistence type="predicted"/>
<evidence type="ECO:0000256" key="5">
    <source>
        <dbReference type="ARBA" id="ARBA00022741"/>
    </source>
</evidence>
<evidence type="ECO:0000259" key="11">
    <source>
        <dbReference type="PROSITE" id="PS50109"/>
    </source>
</evidence>
<keyword evidence="9" id="KW-0175">Coiled coil</keyword>
<dbReference type="GO" id="GO:0000155">
    <property type="term" value="F:phosphorelay sensor kinase activity"/>
    <property type="evidence" value="ECO:0007669"/>
    <property type="project" value="InterPro"/>
</dbReference>
<evidence type="ECO:0000256" key="8">
    <source>
        <dbReference type="ARBA" id="ARBA00023012"/>
    </source>
</evidence>
<dbReference type="Pfam" id="PF13424">
    <property type="entry name" value="TPR_12"/>
    <property type="match status" value="1"/>
</dbReference>
<dbReference type="PANTHER" id="PTHR24421:SF10">
    <property type="entry name" value="NITRATE_NITRITE SENSOR PROTEIN NARQ"/>
    <property type="match status" value="1"/>
</dbReference>
<dbReference type="InterPro" id="IPR003594">
    <property type="entry name" value="HATPase_dom"/>
</dbReference>
<comment type="caution">
    <text evidence="12">The sequence shown here is derived from an EMBL/GenBank/DDBJ whole genome shotgun (WGS) entry which is preliminary data.</text>
</comment>
<comment type="catalytic activity">
    <reaction evidence="1">
        <text>ATP + protein L-histidine = ADP + protein N-phospho-L-histidine.</text>
        <dbReference type="EC" id="2.7.13.3"/>
    </reaction>
</comment>
<keyword evidence="5" id="KW-0547">Nucleotide-binding</keyword>
<dbReference type="OrthoDB" id="613934at2"/>
<evidence type="ECO:0000256" key="3">
    <source>
        <dbReference type="ARBA" id="ARBA00022553"/>
    </source>
</evidence>
<dbReference type="SMART" id="SM00387">
    <property type="entry name" value="HATPase_c"/>
    <property type="match status" value="1"/>
</dbReference>
<dbReference type="InterPro" id="IPR011712">
    <property type="entry name" value="Sig_transdc_His_kin_sub3_dim/P"/>
</dbReference>
<evidence type="ECO:0000256" key="1">
    <source>
        <dbReference type="ARBA" id="ARBA00000085"/>
    </source>
</evidence>
<accession>A0A1S2VK32</accession>
<evidence type="ECO:0000256" key="9">
    <source>
        <dbReference type="SAM" id="Coils"/>
    </source>
</evidence>
<feature type="domain" description="Histidine kinase" evidence="11">
    <location>
        <begin position="461"/>
        <end position="653"/>
    </location>
</feature>
<dbReference type="SUPFAM" id="SSF55874">
    <property type="entry name" value="ATPase domain of HSP90 chaperone/DNA topoisomerase II/histidine kinase"/>
    <property type="match status" value="1"/>
</dbReference>
<dbReference type="InterPro" id="IPR011990">
    <property type="entry name" value="TPR-like_helical_dom_sf"/>
</dbReference>
<dbReference type="PANTHER" id="PTHR24421">
    <property type="entry name" value="NITRATE/NITRITE SENSOR PROTEIN NARX-RELATED"/>
    <property type="match status" value="1"/>
</dbReference>
<dbReference type="InterPro" id="IPR036890">
    <property type="entry name" value="HATPase_C_sf"/>
</dbReference>
<dbReference type="InterPro" id="IPR019734">
    <property type="entry name" value="TPR_rpt"/>
</dbReference>